<protein>
    <submittedName>
        <fullName evidence="3">Acetyl esterase/lipase</fullName>
    </submittedName>
</protein>
<dbReference type="Gene3D" id="3.40.50.1820">
    <property type="entry name" value="alpha/beta hydrolase"/>
    <property type="match status" value="1"/>
</dbReference>
<dbReference type="STRING" id="1005944.SAMN05192576_3921"/>
<dbReference type="PANTHER" id="PTHR48081:SF8">
    <property type="entry name" value="ALPHA_BETA HYDROLASE FOLD-3 DOMAIN-CONTAINING PROTEIN-RELATED"/>
    <property type="match status" value="1"/>
</dbReference>
<reference evidence="3 4" key="1">
    <citation type="submission" date="2016-10" db="EMBL/GenBank/DDBJ databases">
        <authorList>
            <person name="de Groot N.N."/>
        </authorList>
    </citation>
    <scope>NUCLEOTIDE SEQUENCE [LARGE SCALE GENOMIC DNA]</scope>
    <source>
        <strain evidence="3 4">CGMCC 1.11147</strain>
    </source>
</reference>
<accession>A0A1H0J6A1</accession>
<dbReference type="InterPro" id="IPR013094">
    <property type="entry name" value="AB_hydrolase_3"/>
</dbReference>
<dbReference type="PANTHER" id="PTHR48081">
    <property type="entry name" value="AB HYDROLASE SUPERFAMILY PROTEIN C4A8.06C"/>
    <property type="match status" value="1"/>
</dbReference>
<gene>
    <name evidence="3" type="ORF">SAMN05192576_3921</name>
</gene>
<dbReference type="OrthoDB" id="9803828at2"/>
<keyword evidence="1" id="KW-0378">Hydrolase</keyword>
<evidence type="ECO:0000313" key="4">
    <source>
        <dbReference type="Proteomes" id="UP000199004"/>
    </source>
</evidence>
<sequence length="291" mass="30854">MSPSWQARAVAAIAGAVPDRVVARTLAKPSRRWELMPLVAPSVAERYEVDVTEIGAGRVATARPRSAGSSRHAFYLHGGAYTLGLTHWSVAEPLLDRGWTVSLVDYPLAPEHTVAETVPMVLDAWRSVTDGASGPVDVLGDSAGGGLALVVLQQIRDLALTRAGRAVLFSPWIDLVMSDPVTVESARHDPVLSLPGLRGAADLYAAGRDLADPLLSPIFGDLSGLGPVQVWVGTREMFLAQCCQLADLAAAEGVDGTEVDLRIAAGMIHDWSMLPIPEGRASLEQAIRFLG</sequence>
<organism evidence="3 4">
    <name type="scientific">Nocardioides szechwanensis</name>
    <dbReference type="NCBI Taxonomy" id="1005944"/>
    <lineage>
        <taxon>Bacteria</taxon>
        <taxon>Bacillati</taxon>
        <taxon>Actinomycetota</taxon>
        <taxon>Actinomycetes</taxon>
        <taxon>Propionibacteriales</taxon>
        <taxon>Nocardioidaceae</taxon>
        <taxon>Nocardioides</taxon>
    </lineage>
</organism>
<evidence type="ECO:0000259" key="2">
    <source>
        <dbReference type="Pfam" id="PF07859"/>
    </source>
</evidence>
<evidence type="ECO:0000313" key="3">
    <source>
        <dbReference type="EMBL" id="SDO39142.1"/>
    </source>
</evidence>
<keyword evidence="4" id="KW-1185">Reference proteome</keyword>
<dbReference type="Pfam" id="PF07859">
    <property type="entry name" value="Abhydrolase_3"/>
    <property type="match status" value="1"/>
</dbReference>
<dbReference type="SUPFAM" id="SSF53474">
    <property type="entry name" value="alpha/beta-Hydrolases"/>
    <property type="match status" value="1"/>
</dbReference>
<dbReference type="Proteomes" id="UP000199004">
    <property type="component" value="Unassembled WGS sequence"/>
</dbReference>
<name>A0A1H0J6A1_9ACTN</name>
<dbReference type="InterPro" id="IPR029058">
    <property type="entry name" value="AB_hydrolase_fold"/>
</dbReference>
<proteinExistence type="predicted"/>
<dbReference type="RefSeq" id="WP_091026495.1">
    <property type="nucleotide sequence ID" value="NZ_BKAE01000012.1"/>
</dbReference>
<dbReference type="EMBL" id="FNIC01000008">
    <property type="protein sequence ID" value="SDO39142.1"/>
    <property type="molecule type" value="Genomic_DNA"/>
</dbReference>
<evidence type="ECO:0000256" key="1">
    <source>
        <dbReference type="ARBA" id="ARBA00022801"/>
    </source>
</evidence>
<dbReference type="GO" id="GO:0016787">
    <property type="term" value="F:hydrolase activity"/>
    <property type="evidence" value="ECO:0007669"/>
    <property type="project" value="UniProtKB-KW"/>
</dbReference>
<dbReference type="InterPro" id="IPR050300">
    <property type="entry name" value="GDXG_lipolytic_enzyme"/>
</dbReference>
<dbReference type="AlphaFoldDB" id="A0A1H0J6A1"/>
<feature type="domain" description="Alpha/beta hydrolase fold-3" evidence="2">
    <location>
        <begin position="74"/>
        <end position="271"/>
    </location>
</feature>